<name>T1C8L9_9ZZZZ</name>
<dbReference type="AlphaFoldDB" id="T1C8L9"/>
<reference evidence="1" key="2">
    <citation type="journal article" date="2014" name="ISME J.">
        <title>Microbial stratification in low pH oxic and suboxic macroscopic growths along an acid mine drainage.</title>
        <authorList>
            <person name="Mendez-Garcia C."/>
            <person name="Mesa V."/>
            <person name="Sprenger R.R."/>
            <person name="Richter M."/>
            <person name="Diez M.S."/>
            <person name="Solano J."/>
            <person name="Bargiela R."/>
            <person name="Golyshina O.V."/>
            <person name="Manteca A."/>
            <person name="Ramos J.L."/>
            <person name="Gallego J.R."/>
            <person name="Llorente I."/>
            <person name="Martins Dos Santos V.A."/>
            <person name="Jensen O.N."/>
            <person name="Pelaez A.I."/>
            <person name="Sanchez J."/>
            <person name="Ferrer M."/>
        </authorList>
    </citation>
    <scope>NUCLEOTIDE SEQUENCE</scope>
</reference>
<protein>
    <submittedName>
        <fullName evidence="1">Uncharacterized protein</fullName>
    </submittedName>
</protein>
<proteinExistence type="predicted"/>
<reference evidence="1" key="1">
    <citation type="submission" date="2013-08" db="EMBL/GenBank/DDBJ databases">
        <authorList>
            <person name="Mendez C."/>
            <person name="Richter M."/>
            <person name="Ferrer M."/>
            <person name="Sanchez J."/>
        </authorList>
    </citation>
    <scope>NUCLEOTIDE SEQUENCE</scope>
</reference>
<gene>
    <name evidence="1" type="ORF">B2A_02749</name>
</gene>
<accession>T1C8L9</accession>
<comment type="caution">
    <text evidence="1">The sequence shown here is derived from an EMBL/GenBank/DDBJ whole genome shotgun (WGS) entry which is preliminary data.</text>
</comment>
<dbReference type="EMBL" id="AUZZ01001870">
    <property type="protein sequence ID" value="EQD62575.1"/>
    <property type="molecule type" value="Genomic_DNA"/>
</dbReference>
<organism evidence="1">
    <name type="scientific">mine drainage metagenome</name>
    <dbReference type="NCBI Taxonomy" id="410659"/>
    <lineage>
        <taxon>unclassified sequences</taxon>
        <taxon>metagenomes</taxon>
        <taxon>ecological metagenomes</taxon>
    </lineage>
</organism>
<evidence type="ECO:0000313" key="1">
    <source>
        <dbReference type="EMBL" id="EQD62575.1"/>
    </source>
</evidence>
<sequence>MHDIEPMYTARLRLVPATLAHLDAELESHAALGRLFRAPVPLSWPPGEYDRAAAEFFREPLRAHPDAIGWFGWYAMRHATASAPALQVGAVVTSVRPIREVASRSAIPSCRIPSLGPRGRIAARARGAHCRPRTWRASSRAPRRDEMLTYRHAGAHSI</sequence>